<evidence type="ECO:0000256" key="4">
    <source>
        <dbReference type="ARBA" id="ARBA00022989"/>
    </source>
</evidence>
<evidence type="ECO:0000256" key="2">
    <source>
        <dbReference type="ARBA" id="ARBA00022448"/>
    </source>
</evidence>
<accession>A0ABT4UK76</accession>
<dbReference type="PIRSF" id="PIRSF006060">
    <property type="entry name" value="AA_transporter"/>
    <property type="match status" value="1"/>
</dbReference>
<sequence length="559" mass="61417">MSLFRKKSISAIQEDMASNPEHASLKKVLTVKDLTFLGIAAVIGAGIFSTIGSAAYDGGPGVSLLFVITAITCGFSALCYAEFASRVPASGSAYTYAYTSFGELIAWIIGWSLILEYSIGNIMVAISWSSYFNNLLHGMGVHLPYWLTINYDSASEALAKVNEAIAAGSAVTPAMQEIINGMQNAPLVAGHKLFINMPAFVIVALITALAYIGIQESRKSANAMVIFKLLVIGFVIVMGVQYINTDNWSPFLPNEFTGVLKGVSAVFYAYIGFDAISTTAEECKDPQRDLPRGMIYSLLICTAIYIVIALVLTGMVHYSELKVDDPLAYVFDKLGLKWIGYIISVSAVIATTSVLLVFQLGQPRIWMTMSRDGLLPKKFSKVHPKFKTPSFATIVTGLIVAIPALFLPSSLVTDLTSIGTLFAFIIVCAGVLTLPKLKDNKQKFKMPYVNGKLIVPLMYIGFIFLFKDRFTEAFANFSNMTHEQLFFLIFALLAAVISILTFVKNFSLIPICGVLFCSYLMIEIPPVSWLWFSIWMAAGLLFYFTFSYKNSKLSHVNKQ</sequence>
<dbReference type="Gene3D" id="1.20.1740.10">
    <property type="entry name" value="Amino acid/polyamine transporter I"/>
    <property type="match status" value="1"/>
</dbReference>
<feature type="domain" description="Cationic amino acid transporter C-terminal" evidence="7">
    <location>
        <begin position="508"/>
        <end position="551"/>
    </location>
</feature>
<dbReference type="EMBL" id="JAQGEF010000011">
    <property type="protein sequence ID" value="MDA3615243.1"/>
    <property type="molecule type" value="Genomic_DNA"/>
</dbReference>
<dbReference type="InterPro" id="IPR002293">
    <property type="entry name" value="AA/rel_permease1"/>
</dbReference>
<keyword evidence="2" id="KW-0813">Transport</keyword>
<feature type="transmembrane region" description="Helical" evidence="6">
    <location>
        <begin position="338"/>
        <end position="361"/>
    </location>
</feature>
<protein>
    <submittedName>
        <fullName evidence="8">Amino acid permease</fullName>
    </submittedName>
</protein>
<feature type="transmembrane region" description="Helical" evidence="6">
    <location>
        <begin position="256"/>
        <end position="273"/>
    </location>
</feature>
<dbReference type="PANTHER" id="PTHR43243">
    <property type="entry name" value="INNER MEMBRANE TRANSPORTER YGJI-RELATED"/>
    <property type="match status" value="1"/>
</dbReference>
<dbReference type="InterPro" id="IPR029485">
    <property type="entry name" value="CAT_C"/>
</dbReference>
<evidence type="ECO:0000313" key="8">
    <source>
        <dbReference type="EMBL" id="MDA3615243.1"/>
    </source>
</evidence>
<feature type="transmembrane region" description="Helical" evidence="6">
    <location>
        <begin position="62"/>
        <end position="83"/>
    </location>
</feature>
<feature type="transmembrane region" description="Helical" evidence="6">
    <location>
        <begin position="225"/>
        <end position="244"/>
    </location>
</feature>
<feature type="transmembrane region" description="Helical" evidence="6">
    <location>
        <begin position="415"/>
        <end position="434"/>
    </location>
</feature>
<evidence type="ECO:0000256" key="6">
    <source>
        <dbReference type="SAM" id="Phobius"/>
    </source>
</evidence>
<keyword evidence="9" id="KW-1185">Reference proteome</keyword>
<evidence type="ECO:0000256" key="1">
    <source>
        <dbReference type="ARBA" id="ARBA00004141"/>
    </source>
</evidence>
<feature type="transmembrane region" description="Helical" evidence="6">
    <location>
        <begin position="104"/>
        <end position="128"/>
    </location>
</feature>
<feature type="transmembrane region" description="Helical" evidence="6">
    <location>
        <begin position="294"/>
        <end position="318"/>
    </location>
</feature>
<feature type="transmembrane region" description="Helical" evidence="6">
    <location>
        <begin position="391"/>
        <end position="409"/>
    </location>
</feature>
<reference evidence="8 9" key="1">
    <citation type="submission" date="2022-12" db="EMBL/GenBank/DDBJ databases">
        <title>Chitinophagaceae gen. sp. nov., a new member of the family Chitinophagaceae, isolated from soil in a chemical factory.</title>
        <authorList>
            <person name="Ke Z."/>
        </authorList>
    </citation>
    <scope>NUCLEOTIDE SEQUENCE [LARGE SCALE GENOMIC DNA]</scope>
    <source>
        <strain evidence="8 9">LY-5</strain>
    </source>
</reference>
<proteinExistence type="predicted"/>
<comment type="subcellular location">
    <subcellularLocation>
        <location evidence="1">Membrane</location>
        <topology evidence="1">Multi-pass membrane protein</topology>
    </subcellularLocation>
</comment>
<feature type="transmembrane region" description="Helical" evidence="6">
    <location>
        <begin position="193"/>
        <end position="213"/>
    </location>
</feature>
<organism evidence="8 9">
    <name type="scientific">Polluticaenibacter yanchengensis</name>
    <dbReference type="NCBI Taxonomy" id="3014562"/>
    <lineage>
        <taxon>Bacteria</taxon>
        <taxon>Pseudomonadati</taxon>
        <taxon>Bacteroidota</taxon>
        <taxon>Chitinophagia</taxon>
        <taxon>Chitinophagales</taxon>
        <taxon>Chitinophagaceae</taxon>
        <taxon>Polluticaenibacter</taxon>
    </lineage>
</organism>
<keyword evidence="4 6" id="KW-1133">Transmembrane helix</keyword>
<feature type="transmembrane region" description="Helical" evidence="6">
    <location>
        <begin position="508"/>
        <end position="524"/>
    </location>
</feature>
<feature type="transmembrane region" description="Helical" evidence="6">
    <location>
        <begin position="485"/>
        <end position="503"/>
    </location>
</feature>
<evidence type="ECO:0000313" key="9">
    <source>
        <dbReference type="Proteomes" id="UP001210231"/>
    </source>
</evidence>
<keyword evidence="3 6" id="KW-0812">Transmembrane</keyword>
<gene>
    <name evidence="8" type="ORF">O3P16_10530</name>
</gene>
<feature type="transmembrane region" description="Helical" evidence="6">
    <location>
        <begin position="446"/>
        <end position="465"/>
    </location>
</feature>
<name>A0ABT4UK76_9BACT</name>
<dbReference type="Pfam" id="PF13520">
    <property type="entry name" value="AA_permease_2"/>
    <property type="match status" value="1"/>
</dbReference>
<dbReference type="Pfam" id="PF13906">
    <property type="entry name" value="AA_permease_C"/>
    <property type="match status" value="1"/>
</dbReference>
<comment type="caution">
    <text evidence="8">The sequence shown here is derived from an EMBL/GenBank/DDBJ whole genome shotgun (WGS) entry which is preliminary data.</text>
</comment>
<feature type="transmembrane region" description="Helical" evidence="6">
    <location>
        <begin position="34"/>
        <end position="56"/>
    </location>
</feature>
<keyword evidence="5 6" id="KW-0472">Membrane</keyword>
<evidence type="ECO:0000256" key="3">
    <source>
        <dbReference type="ARBA" id="ARBA00022692"/>
    </source>
</evidence>
<feature type="transmembrane region" description="Helical" evidence="6">
    <location>
        <begin position="530"/>
        <end position="548"/>
    </location>
</feature>
<dbReference type="RefSeq" id="WP_407031568.1">
    <property type="nucleotide sequence ID" value="NZ_JAQGEF010000011.1"/>
</dbReference>
<evidence type="ECO:0000259" key="7">
    <source>
        <dbReference type="Pfam" id="PF13906"/>
    </source>
</evidence>
<dbReference type="PANTHER" id="PTHR43243:SF4">
    <property type="entry name" value="CATIONIC AMINO ACID TRANSPORTER 4"/>
    <property type="match status" value="1"/>
</dbReference>
<dbReference type="Proteomes" id="UP001210231">
    <property type="component" value="Unassembled WGS sequence"/>
</dbReference>
<evidence type="ECO:0000256" key="5">
    <source>
        <dbReference type="ARBA" id="ARBA00023136"/>
    </source>
</evidence>